<reference evidence="8 9" key="1">
    <citation type="journal article" date="2014" name="BMC Genomics">
        <title>Oil accumulation mechanisms of the oleaginous microalga Chlorella protothecoides revealed through its genome, transcriptomes, and proteomes.</title>
        <authorList>
            <person name="Gao C."/>
            <person name="Wang Y."/>
            <person name="Shen Y."/>
            <person name="Yan D."/>
            <person name="He X."/>
            <person name="Dai J."/>
            <person name="Wu Q."/>
        </authorList>
    </citation>
    <scope>NUCLEOTIDE SEQUENCE [LARGE SCALE GENOMIC DNA]</scope>
    <source>
        <strain evidence="8 9">0710</strain>
    </source>
</reference>
<sequence>MAGRVVSAFSQAMFSYGLPPTTRLAIALSGGPDSMALAALLSAWHAEVSPDLPPPPALIVDHGLRPESGREAAAVAATASALGLAPRTAARAARYSLLLAACRSSACSGLLTAHHADDQEETFLLRLLHGSGLRGLACMAPLSPWPLASNTRHRAPATHAPPPLLLRPLLSVHKAELLAFGAAMGIPHVTDPTNATPAYQRNRLRALLGGAGPEVHGALQALQRACSRVAREARERGDAALDAASRASHGRFPPPSAAVDALAARLGREGKLVGSWTGGGCIVRPVPGSQGRLIDCAPQGPAQA</sequence>
<dbReference type="InterPro" id="IPR012094">
    <property type="entry name" value="tRNA_Ile_lys_synt"/>
</dbReference>
<dbReference type="AlphaFoldDB" id="A0A087SML2"/>
<evidence type="ECO:0000256" key="4">
    <source>
        <dbReference type="ARBA" id="ARBA00022741"/>
    </source>
</evidence>
<name>A0A087SML2_AUXPR</name>
<accession>A0A087SML2</accession>
<organism evidence="8 9">
    <name type="scientific">Auxenochlorella protothecoides</name>
    <name type="common">Green microalga</name>
    <name type="synonym">Chlorella protothecoides</name>
    <dbReference type="NCBI Taxonomy" id="3075"/>
    <lineage>
        <taxon>Eukaryota</taxon>
        <taxon>Viridiplantae</taxon>
        <taxon>Chlorophyta</taxon>
        <taxon>core chlorophytes</taxon>
        <taxon>Trebouxiophyceae</taxon>
        <taxon>Chlorellales</taxon>
        <taxon>Chlorellaceae</taxon>
        <taxon>Auxenochlorella</taxon>
    </lineage>
</organism>
<keyword evidence="5" id="KW-0067">ATP-binding</keyword>
<keyword evidence="2" id="KW-0436">Ligase</keyword>
<evidence type="ECO:0000256" key="1">
    <source>
        <dbReference type="ARBA" id="ARBA00013267"/>
    </source>
</evidence>
<feature type="domain" description="tRNA(Ile)-lysidine/2-thiocytidine synthase N-terminal" evidence="7">
    <location>
        <begin position="24"/>
        <end position="206"/>
    </location>
</feature>
<comment type="catalytic activity">
    <reaction evidence="6">
        <text>cytidine(34) in tRNA(Ile2) + L-lysine + ATP = lysidine(34) in tRNA(Ile2) + AMP + diphosphate + H(+)</text>
        <dbReference type="Rhea" id="RHEA:43744"/>
        <dbReference type="Rhea" id="RHEA-COMP:10625"/>
        <dbReference type="Rhea" id="RHEA-COMP:10670"/>
        <dbReference type="ChEBI" id="CHEBI:15378"/>
        <dbReference type="ChEBI" id="CHEBI:30616"/>
        <dbReference type="ChEBI" id="CHEBI:32551"/>
        <dbReference type="ChEBI" id="CHEBI:33019"/>
        <dbReference type="ChEBI" id="CHEBI:82748"/>
        <dbReference type="ChEBI" id="CHEBI:83665"/>
        <dbReference type="ChEBI" id="CHEBI:456215"/>
        <dbReference type="EC" id="6.3.4.19"/>
    </reaction>
</comment>
<dbReference type="PANTHER" id="PTHR43033:SF5">
    <property type="entry name" value="TRNA(ILE)-LYSIDINE SYNTHETASE"/>
    <property type="match status" value="1"/>
</dbReference>
<dbReference type="GO" id="GO:0005524">
    <property type="term" value="F:ATP binding"/>
    <property type="evidence" value="ECO:0007669"/>
    <property type="project" value="UniProtKB-KW"/>
</dbReference>
<dbReference type="CDD" id="cd01992">
    <property type="entry name" value="TilS_N"/>
    <property type="match status" value="1"/>
</dbReference>
<dbReference type="Proteomes" id="UP000028924">
    <property type="component" value="Unassembled WGS sequence"/>
</dbReference>
<proteinExistence type="inferred from homology"/>
<evidence type="ECO:0000259" key="7">
    <source>
        <dbReference type="Pfam" id="PF01171"/>
    </source>
</evidence>
<dbReference type="RefSeq" id="XP_011399922.1">
    <property type="nucleotide sequence ID" value="XM_011401620.1"/>
</dbReference>
<evidence type="ECO:0000256" key="6">
    <source>
        <dbReference type="ARBA" id="ARBA00048539"/>
    </source>
</evidence>
<keyword evidence="3" id="KW-0819">tRNA processing</keyword>
<dbReference type="InterPro" id="IPR012795">
    <property type="entry name" value="tRNA_Ile_lys_synt_N"/>
</dbReference>
<dbReference type="GO" id="GO:0008033">
    <property type="term" value="P:tRNA processing"/>
    <property type="evidence" value="ECO:0007669"/>
    <property type="project" value="UniProtKB-KW"/>
</dbReference>
<keyword evidence="9" id="KW-1185">Reference proteome</keyword>
<evidence type="ECO:0000256" key="5">
    <source>
        <dbReference type="ARBA" id="ARBA00022840"/>
    </source>
</evidence>
<dbReference type="Gene3D" id="3.40.50.620">
    <property type="entry name" value="HUPs"/>
    <property type="match status" value="1"/>
</dbReference>
<dbReference type="GO" id="GO:0032267">
    <property type="term" value="F:tRNA(Ile)-lysidine synthase activity"/>
    <property type="evidence" value="ECO:0007669"/>
    <property type="project" value="UniProtKB-EC"/>
</dbReference>
<dbReference type="Pfam" id="PF01171">
    <property type="entry name" value="ATP_bind_3"/>
    <property type="match status" value="1"/>
</dbReference>
<evidence type="ECO:0000256" key="3">
    <source>
        <dbReference type="ARBA" id="ARBA00022694"/>
    </source>
</evidence>
<dbReference type="eggNOG" id="ENOG502QQNE">
    <property type="taxonomic scope" value="Eukaryota"/>
</dbReference>
<protein>
    <recommendedName>
        <fullName evidence="1">tRNA(Ile)-lysidine synthetase</fullName>
        <ecNumber evidence="1">6.3.4.19</ecNumber>
    </recommendedName>
</protein>
<dbReference type="PANTHER" id="PTHR43033">
    <property type="entry name" value="TRNA(ILE)-LYSIDINE SYNTHASE-RELATED"/>
    <property type="match status" value="1"/>
</dbReference>
<keyword evidence="4" id="KW-0547">Nucleotide-binding</keyword>
<dbReference type="SUPFAM" id="SSF52402">
    <property type="entry name" value="Adenine nucleotide alpha hydrolases-like"/>
    <property type="match status" value="1"/>
</dbReference>
<dbReference type="HAMAP" id="MF_01161">
    <property type="entry name" value="tRNA_Ile_lys_synt"/>
    <property type="match status" value="1"/>
</dbReference>
<dbReference type="GeneID" id="23613443"/>
<gene>
    <name evidence="8" type="ORF">F751_2052</name>
</gene>
<dbReference type="InterPro" id="IPR011063">
    <property type="entry name" value="TilS/TtcA_N"/>
</dbReference>
<dbReference type="KEGG" id="apro:F751_2052"/>
<evidence type="ECO:0000313" key="8">
    <source>
        <dbReference type="EMBL" id="KFM26966.1"/>
    </source>
</evidence>
<evidence type="ECO:0000313" key="9">
    <source>
        <dbReference type="Proteomes" id="UP000028924"/>
    </source>
</evidence>
<dbReference type="OrthoDB" id="511782at2759"/>
<dbReference type="STRING" id="3075.A0A087SML2"/>
<dbReference type="EC" id="6.3.4.19" evidence="1"/>
<dbReference type="NCBIfam" id="TIGR02432">
    <property type="entry name" value="lysidine_TilS_N"/>
    <property type="match status" value="1"/>
</dbReference>
<dbReference type="EMBL" id="KL662138">
    <property type="protein sequence ID" value="KFM26966.1"/>
    <property type="molecule type" value="Genomic_DNA"/>
</dbReference>
<evidence type="ECO:0000256" key="2">
    <source>
        <dbReference type="ARBA" id="ARBA00022598"/>
    </source>
</evidence>
<dbReference type="InterPro" id="IPR014729">
    <property type="entry name" value="Rossmann-like_a/b/a_fold"/>
</dbReference>